<evidence type="ECO:0000313" key="4">
    <source>
        <dbReference type="Proteomes" id="UP000250043"/>
    </source>
</evidence>
<comment type="similarity">
    <text evidence="1">Belongs to the PITHD1 family.</text>
</comment>
<accession>A0A8E2DT62</accession>
<evidence type="ECO:0000256" key="1">
    <source>
        <dbReference type="ARBA" id="ARBA00025788"/>
    </source>
</evidence>
<proteinExistence type="inferred from homology"/>
<name>A0A8E2DT62_9APHY</name>
<dbReference type="InterPro" id="IPR045099">
    <property type="entry name" value="PITH1-like"/>
</dbReference>
<dbReference type="SUPFAM" id="SSF49785">
    <property type="entry name" value="Galactose-binding domain-like"/>
    <property type="match status" value="1"/>
</dbReference>
<keyword evidence="4" id="KW-1185">Reference proteome</keyword>
<dbReference type="Pfam" id="PF06201">
    <property type="entry name" value="PITH"/>
    <property type="match status" value="1"/>
</dbReference>
<dbReference type="InterPro" id="IPR008979">
    <property type="entry name" value="Galactose-bd-like_sf"/>
</dbReference>
<dbReference type="OrthoDB" id="10263751at2759"/>
<reference evidence="3 4" key="1">
    <citation type="submission" date="2016-07" db="EMBL/GenBank/DDBJ databases">
        <title>Draft genome of the white-rot fungus Obba rivulosa 3A-2.</title>
        <authorList>
            <consortium name="DOE Joint Genome Institute"/>
            <person name="Miettinen O."/>
            <person name="Riley R."/>
            <person name="Acob R."/>
            <person name="Barry K."/>
            <person name="Cullen D."/>
            <person name="De Vries R."/>
            <person name="Hainaut M."/>
            <person name="Hatakka A."/>
            <person name="Henrissat B."/>
            <person name="Hilden K."/>
            <person name="Kuo R."/>
            <person name="Labutti K."/>
            <person name="Lipzen A."/>
            <person name="Makela M.R."/>
            <person name="Sandor L."/>
            <person name="Spatafora J.W."/>
            <person name="Grigoriev I.V."/>
            <person name="Hibbett D.S."/>
        </authorList>
    </citation>
    <scope>NUCLEOTIDE SEQUENCE [LARGE SCALE GENOMIC DNA]</scope>
    <source>
        <strain evidence="3 4">3A-2</strain>
    </source>
</reference>
<organism evidence="3 4">
    <name type="scientific">Obba rivulosa</name>
    <dbReference type="NCBI Taxonomy" id="1052685"/>
    <lineage>
        <taxon>Eukaryota</taxon>
        <taxon>Fungi</taxon>
        <taxon>Dikarya</taxon>
        <taxon>Basidiomycota</taxon>
        <taxon>Agaricomycotina</taxon>
        <taxon>Agaricomycetes</taxon>
        <taxon>Polyporales</taxon>
        <taxon>Gelatoporiaceae</taxon>
        <taxon>Obba</taxon>
    </lineage>
</organism>
<dbReference type="InterPro" id="IPR037047">
    <property type="entry name" value="PITH_dom_sf"/>
</dbReference>
<feature type="non-terminal residue" evidence="3">
    <location>
        <position position="1"/>
    </location>
</feature>
<feature type="domain" description="PITH" evidence="2">
    <location>
        <begin position="1"/>
        <end position="168"/>
    </location>
</feature>
<dbReference type="InterPro" id="IPR010400">
    <property type="entry name" value="PITH_dom"/>
</dbReference>
<dbReference type="Gene3D" id="2.60.120.470">
    <property type="entry name" value="PITH domain"/>
    <property type="match status" value="1"/>
</dbReference>
<gene>
    <name evidence="3" type="ORF">OBBRIDRAFT_720909</name>
</gene>
<evidence type="ECO:0000259" key="2">
    <source>
        <dbReference type="PROSITE" id="PS51532"/>
    </source>
</evidence>
<dbReference type="PROSITE" id="PS51532">
    <property type="entry name" value="PITH"/>
    <property type="match status" value="1"/>
</dbReference>
<dbReference type="EMBL" id="KV722337">
    <property type="protein sequence ID" value="OCH95216.1"/>
    <property type="molecule type" value="Genomic_DNA"/>
</dbReference>
<dbReference type="GO" id="GO:0005737">
    <property type="term" value="C:cytoplasm"/>
    <property type="evidence" value="ECO:0007669"/>
    <property type="project" value="UniProtKB-ARBA"/>
</dbReference>
<dbReference type="PANTHER" id="PTHR12175">
    <property type="entry name" value="AD039 HT014 THIOREDOXIN FAMILY TRP26"/>
    <property type="match status" value="1"/>
</dbReference>
<protein>
    <submittedName>
        <fullName evidence="3">DUF1000-domain-containing protein</fullName>
    </submittedName>
</protein>
<evidence type="ECO:0000313" key="3">
    <source>
        <dbReference type="EMBL" id="OCH95216.1"/>
    </source>
</evidence>
<dbReference type="AlphaFoldDB" id="A0A8E2DT62"/>
<dbReference type="Proteomes" id="UP000250043">
    <property type="component" value="Unassembled WGS sequence"/>
</dbReference>
<sequence>QTSLLEHLDVSQLTCLNENGEHTLKSIVGDRKRNTSSAYLESDVDEQLLLNVTFNQTTRIRALALQTKPEHAAQAPARIKLILNRPTLGFDDVDDSGVVQELELTPEQVRDGKPVPLRFVRFQAVNTLHIFVESNQGGEEQTRIDAIDVFGTPVVGTRDLSGLRKAEE</sequence>
<dbReference type="PANTHER" id="PTHR12175:SF5">
    <property type="entry name" value="OS03G0795500 PROTEIN"/>
    <property type="match status" value="1"/>
</dbReference>